<dbReference type="InterPro" id="IPR001753">
    <property type="entry name" value="Enoyl-CoA_hydra/iso"/>
</dbReference>
<reference evidence="5 6" key="1">
    <citation type="submission" date="2014-11" db="EMBL/GenBank/DDBJ databases">
        <title>Genomics and ecophysiology of heterotrophic nitrogen fixing bacteria isolated from estuarine surface water.</title>
        <authorList>
            <person name="Bentzon-Tilia M."/>
            <person name="Severin I."/>
            <person name="Hansen L.H."/>
            <person name="Riemann L."/>
        </authorList>
    </citation>
    <scope>NUCLEOTIDE SEQUENCE [LARGE SCALE GENOMIC DNA]</scope>
    <source>
        <strain evidence="5 6">BAL398</strain>
    </source>
</reference>
<evidence type="ECO:0000256" key="4">
    <source>
        <dbReference type="RuleBase" id="RU003707"/>
    </source>
</evidence>
<protein>
    <submittedName>
        <fullName evidence="5">Enoyl-CoA hydratase</fullName>
    </submittedName>
</protein>
<dbReference type="AlphaFoldDB" id="A0A0D7E160"/>
<dbReference type="PROSITE" id="PS00166">
    <property type="entry name" value="ENOYL_COA_HYDRATASE"/>
    <property type="match status" value="1"/>
</dbReference>
<evidence type="ECO:0000256" key="3">
    <source>
        <dbReference type="ARBA" id="ARBA00023239"/>
    </source>
</evidence>
<organism evidence="5 6">
    <name type="scientific">Rhodopseudomonas palustris</name>
    <dbReference type="NCBI Taxonomy" id="1076"/>
    <lineage>
        <taxon>Bacteria</taxon>
        <taxon>Pseudomonadati</taxon>
        <taxon>Pseudomonadota</taxon>
        <taxon>Alphaproteobacteria</taxon>
        <taxon>Hyphomicrobiales</taxon>
        <taxon>Nitrobacteraceae</taxon>
        <taxon>Rhodopseudomonas</taxon>
    </lineage>
</organism>
<dbReference type="InterPro" id="IPR029045">
    <property type="entry name" value="ClpP/crotonase-like_dom_sf"/>
</dbReference>
<dbReference type="GO" id="GO:0006635">
    <property type="term" value="P:fatty acid beta-oxidation"/>
    <property type="evidence" value="ECO:0007669"/>
    <property type="project" value="TreeGrafter"/>
</dbReference>
<dbReference type="InterPro" id="IPR014748">
    <property type="entry name" value="Enoyl-CoA_hydra_C"/>
</dbReference>
<dbReference type="OrthoDB" id="9810797at2"/>
<dbReference type="PANTHER" id="PTHR11941:SF169">
    <property type="entry name" value="(7AS)-7A-METHYL-1,5-DIOXO-2,3,5,6,7,7A-HEXAHYDRO-1H-INDENE-CARBOXYL-COA HYDROLASE"/>
    <property type="match status" value="1"/>
</dbReference>
<dbReference type="RefSeq" id="WP_044417653.1">
    <property type="nucleotide sequence ID" value="NZ_JXXE01000667.1"/>
</dbReference>
<comment type="caution">
    <text evidence="5">The sequence shown here is derived from an EMBL/GenBank/DDBJ whole genome shotgun (WGS) entry which is preliminary data.</text>
</comment>
<keyword evidence="2" id="KW-0443">Lipid metabolism</keyword>
<sequence>MRNAVKYEVIDQHIALVTINRPEARNAVNGDVAAGLEAAVDQTNDDPRIRVCVLTGEGDKAFCAGADLKAVRAGEVKSIRTQRGGFAGFVFADRRKIWIAAVNGFALGGGLEITLACDMAVADPAAQLGLPEVKRGLMALAGGLVRLPRAIPKAVAYEAIATGEPFTAQRAFELGLVNYVSAPGRARERALELAHSIATNSPIAVQESMRIARNRGEVAEGELIDLGMRARGELERTDDYAEGLRAFAEKRKPNWTGR</sequence>
<proteinExistence type="inferred from homology"/>
<dbReference type="Gene3D" id="3.90.226.10">
    <property type="entry name" value="2-enoyl-CoA Hydratase, Chain A, domain 1"/>
    <property type="match status" value="1"/>
</dbReference>
<keyword evidence="3" id="KW-0456">Lyase</keyword>
<evidence type="ECO:0000313" key="6">
    <source>
        <dbReference type="Proteomes" id="UP000032515"/>
    </source>
</evidence>
<evidence type="ECO:0000313" key="5">
    <source>
        <dbReference type="EMBL" id="KIZ34584.1"/>
    </source>
</evidence>
<dbReference type="Pfam" id="PF00378">
    <property type="entry name" value="ECH_1"/>
    <property type="match status" value="1"/>
</dbReference>
<dbReference type="Proteomes" id="UP000032515">
    <property type="component" value="Unassembled WGS sequence"/>
</dbReference>
<dbReference type="EMBL" id="JXXE01000667">
    <property type="protein sequence ID" value="KIZ34584.1"/>
    <property type="molecule type" value="Genomic_DNA"/>
</dbReference>
<gene>
    <name evidence="5" type="ORF">OO17_26690</name>
</gene>
<dbReference type="FunFam" id="3.90.226.10:FF:000009">
    <property type="entry name" value="Carnitinyl-CoA dehydratase"/>
    <property type="match status" value="1"/>
</dbReference>
<dbReference type="CDD" id="cd06558">
    <property type="entry name" value="crotonase-like"/>
    <property type="match status" value="1"/>
</dbReference>
<evidence type="ECO:0000256" key="2">
    <source>
        <dbReference type="ARBA" id="ARBA00023098"/>
    </source>
</evidence>
<evidence type="ECO:0000256" key="1">
    <source>
        <dbReference type="ARBA" id="ARBA00005254"/>
    </source>
</evidence>
<dbReference type="GO" id="GO:0016829">
    <property type="term" value="F:lyase activity"/>
    <property type="evidence" value="ECO:0007669"/>
    <property type="project" value="UniProtKB-KW"/>
</dbReference>
<name>A0A0D7E160_RHOPL</name>
<dbReference type="SUPFAM" id="SSF52096">
    <property type="entry name" value="ClpP/crotonase"/>
    <property type="match status" value="1"/>
</dbReference>
<dbReference type="PANTHER" id="PTHR11941">
    <property type="entry name" value="ENOYL-COA HYDRATASE-RELATED"/>
    <property type="match status" value="1"/>
</dbReference>
<dbReference type="PATRIC" id="fig|1076.23.peg.1883"/>
<dbReference type="InterPro" id="IPR018376">
    <property type="entry name" value="Enoyl-CoA_hyd/isom_CS"/>
</dbReference>
<comment type="similarity">
    <text evidence="1 4">Belongs to the enoyl-CoA hydratase/isomerase family.</text>
</comment>
<dbReference type="Gene3D" id="1.10.12.10">
    <property type="entry name" value="Lyase 2-enoyl-coa Hydratase, Chain A, domain 2"/>
    <property type="match status" value="1"/>
</dbReference>
<accession>A0A0D7E160</accession>